<evidence type="ECO:0000313" key="3">
    <source>
        <dbReference type="EMBL" id="QNP29048.1"/>
    </source>
</evidence>
<dbReference type="AlphaFoldDB" id="A0A7H0EZ32"/>
<feature type="region of interest" description="Disordered" evidence="1">
    <location>
        <begin position="34"/>
        <end position="59"/>
    </location>
</feature>
<evidence type="ECO:0000256" key="2">
    <source>
        <dbReference type="SAM" id="SignalP"/>
    </source>
</evidence>
<evidence type="ECO:0000313" key="4">
    <source>
        <dbReference type="Proteomes" id="UP000516013"/>
    </source>
</evidence>
<dbReference type="InterPro" id="IPR025478">
    <property type="entry name" value="COP23"/>
</dbReference>
<sequence>MARTILSLHLSLFALLIGNSIAFGQTGVVVPTVPSDSTTPSNPPSSTPTQIPTPNNPSTNRFSCQYYDGKYTVMYQPQSQPGRFFTWAIPQSLGGGWNPQNRCQAIASRLELYRPDGLQELQIARQNNENIICVTTEAVSTCRIVLTVPRSKDPYAVRSSIFSNLTAADQGQQTIGVNTYTNSPRRSGNNPHFRGGINLKPFLSMEDGGTGTNLNNGLLIPSRTPGKTILNPRLFR</sequence>
<accession>A0A7H0EZ32</accession>
<gene>
    <name evidence="3" type="ORF">IAR63_14500</name>
</gene>
<proteinExistence type="predicted"/>
<reference evidence="3 4" key="1">
    <citation type="submission" date="2020-08" db="EMBL/GenBank/DDBJ databases">
        <title>Complete genome sequence of Raphidiopsis curvispora isolated from drinking water reservoir in South Korea.</title>
        <authorList>
            <person name="Jeong J."/>
        </authorList>
    </citation>
    <scope>NUCLEOTIDE SEQUENCE [LARGE SCALE GENOMIC DNA]</scope>
    <source>
        <strain evidence="3 4">GIHE-G1</strain>
    </source>
</reference>
<protein>
    <submittedName>
        <fullName evidence="3">Uncharacterized protein</fullName>
    </submittedName>
</protein>
<dbReference type="Pfam" id="PF14218">
    <property type="entry name" value="COP23"/>
    <property type="match status" value="1"/>
</dbReference>
<evidence type="ECO:0000256" key="1">
    <source>
        <dbReference type="SAM" id="MobiDB-lite"/>
    </source>
</evidence>
<feature type="chain" id="PRO_5029002894" evidence="2">
    <location>
        <begin position="23"/>
        <end position="236"/>
    </location>
</feature>
<name>A0A7H0EZ32_9CYAN</name>
<dbReference type="KEGG" id="ccur:IAR63_14500"/>
<keyword evidence="2" id="KW-0732">Signal</keyword>
<dbReference type="EMBL" id="CP060822">
    <property type="protein sequence ID" value="QNP29048.1"/>
    <property type="molecule type" value="Genomic_DNA"/>
</dbReference>
<keyword evidence="4" id="KW-1185">Reference proteome</keyword>
<feature type="compositionally biased region" description="Low complexity" evidence="1">
    <location>
        <begin position="47"/>
        <end position="59"/>
    </location>
</feature>
<dbReference type="Proteomes" id="UP000516013">
    <property type="component" value="Chromosome"/>
</dbReference>
<feature type="signal peptide" evidence="2">
    <location>
        <begin position="1"/>
        <end position="22"/>
    </location>
</feature>
<dbReference type="RefSeq" id="WP_187705759.1">
    <property type="nucleotide sequence ID" value="NZ_CP060822.1"/>
</dbReference>
<organism evidence="3 4">
    <name type="scientific">Cylindrospermopsis curvispora GIHE-G1</name>
    <dbReference type="NCBI Taxonomy" id="2666332"/>
    <lineage>
        <taxon>Bacteria</taxon>
        <taxon>Bacillati</taxon>
        <taxon>Cyanobacteriota</taxon>
        <taxon>Cyanophyceae</taxon>
        <taxon>Nostocales</taxon>
        <taxon>Aphanizomenonaceae</taxon>
        <taxon>Cylindrospermopsis</taxon>
    </lineage>
</organism>